<accession>A0ACC7NXF8</accession>
<proteinExistence type="predicted"/>
<sequence length="259" mass="29720">MKDEDKDMSLVEHITELRKRVILVLAVFVVAMIGGLFASSYVIDFIKSVEPAKSMAWHAISLWDGIRIYMQFAVGISLVVALPFTLYQVWAFVKPGLKEHEQKAALRFIPFSVVLWVVGLAFAYGVVFQMAVYFTTKVNRGLGLTEIYGVSQYFSFMFNILIPVSLLFELPVVVMFLTQLRILNPRMMKKLRRFAYLVLVIVATAITPPDFISDFLVAVPLILLYEFSVLLSARVYRKQLDKDKAWEEEFYGKKQEHPV</sequence>
<organism evidence="1 2">
    <name type="scientific">Paenibacillus mesotrionivorans</name>
    <dbReference type="NCBI Taxonomy" id="3160968"/>
    <lineage>
        <taxon>Bacteria</taxon>
        <taxon>Bacillati</taxon>
        <taxon>Bacillota</taxon>
        <taxon>Bacilli</taxon>
        <taxon>Bacillales</taxon>
        <taxon>Paenibacillaceae</taxon>
        <taxon>Paenibacillus</taxon>
    </lineage>
</organism>
<comment type="caution">
    <text evidence="1">The sequence shown here is derived from an EMBL/GenBank/DDBJ whole genome shotgun (WGS) entry which is preliminary data.</text>
</comment>
<protein>
    <submittedName>
        <fullName evidence="1">Twin-arginine translocase subunit TatC</fullName>
    </submittedName>
</protein>
<evidence type="ECO:0000313" key="2">
    <source>
        <dbReference type="Proteomes" id="UP001631969"/>
    </source>
</evidence>
<name>A0ACC7NXF8_9BACL</name>
<dbReference type="Proteomes" id="UP001631969">
    <property type="component" value="Unassembled WGS sequence"/>
</dbReference>
<dbReference type="EMBL" id="JBJURJ010000006">
    <property type="protein sequence ID" value="MFM9328751.1"/>
    <property type="molecule type" value="Genomic_DNA"/>
</dbReference>
<gene>
    <name evidence="1" type="primary">tatC</name>
    <name evidence="1" type="ORF">ACI1P1_10665</name>
</gene>
<keyword evidence="2" id="KW-1185">Reference proteome</keyword>
<reference evidence="1" key="1">
    <citation type="submission" date="2024-12" db="EMBL/GenBank/DDBJ databases">
        <authorList>
            <person name="Wu N."/>
        </authorList>
    </citation>
    <scope>NUCLEOTIDE SEQUENCE</scope>
    <source>
        <strain evidence="1">P15</strain>
    </source>
</reference>
<evidence type="ECO:0000313" key="1">
    <source>
        <dbReference type="EMBL" id="MFM9328751.1"/>
    </source>
</evidence>